<dbReference type="AlphaFoldDB" id="A0A0F9MFF6"/>
<comment type="caution">
    <text evidence="2">The sequence shown here is derived from an EMBL/GenBank/DDBJ whole genome shotgun (WGS) entry which is preliminary data.</text>
</comment>
<evidence type="ECO:0000256" key="1">
    <source>
        <dbReference type="SAM" id="Phobius"/>
    </source>
</evidence>
<dbReference type="SUPFAM" id="SSF144206">
    <property type="entry name" value="NOB1 zinc finger-like"/>
    <property type="match status" value="1"/>
</dbReference>
<organism evidence="2">
    <name type="scientific">marine sediment metagenome</name>
    <dbReference type="NCBI Taxonomy" id="412755"/>
    <lineage>
        <taxon>unclassified sequences</taxon>
        <taxon>metagenomes</taxon>
        <taxon>ecological metagenomes</taxon>
    </lineage>
</organism>
<accession>A0A0F9MFF6</accession>
<keyword evidence="1" id="KW-0812">Transmembrane</keyword>
<dbReference type="InterPro" id="IPR036283">
    <property type="entry name" value="NOB1_Zf-like_sf"/>
</dbReference>
<keyword evidence="1" id="KW-0472">Membrane</keyword>
<keyword evidence="1" id="KW-1133">Transmembrane helix</keyword>
<reference evidence="2" key="1">
    <citation type="journal article" date="2015" name="Nature">
        <title>Complex archaea that bridge the gap between prokaryotes and eukaryotes.</title>
        <authorList>
            <person name="Spang A."/>
            <person name="Saw J.H."/>
            <person name="Jorgensen S.L."/>
            <person name="Zaremba-Niedzwiedzka K."/>
            <person name="Martijn J."/>
            <person name="Lind A.E."/>
            <person name="van Eijk R."/>
            <person name="Schleper C."/>
            <person name="Guy L."/>
            <person name="Ettema T.J."/>
        </authorList>
    </citation>
    <scope>NUCLEOTIDE SEQUENCE</scope>
</reference>
<sequence length="185" mass="20584">MFCTKCGEKLIEPNQRFCQNCGNESAITFKAPQLRTERDQYISKTSLQSTREGTNFLVSQQKPVKIKGPPGPHSKMCLGFGIASSVIPLFVLIFNFSYIFIMLRTSVDFWIVEMIFMVIYAIGLMFGILSRTNSAQAGKREPLNNVEKVGSILGIIGLIGNAISLGTALINMVSRIITYNFNFIP</sequence>
<name>A0A0F9MFF6_9ZZZZ</name>
<feature type="transmembrane region" description="Helical" evidence="1">
    <location>
        <begin position="149"/>
        <end position="173"/>
    </location>
</feature>
<proteinExistence type="predicted"/>
<evidence type="ECO:0000313" key="2">
    <source>
        <dbReference type="EMBL" id="KKN04639.1"/>
    </source>
</evidence>
<feature type="transmembrane region" description="Helical" evidence="1">
    <location>
        <begin position="77"/>
        <end position="103"/>
    </location>
</feature>
<gene>
    <name evidence="2" type="ORF">LCGC14_1095390</name>
</gene>
<dbReference type="EMBL" id="LAZR01004894">
    <property type="protein sequence ID" value="KKN04639.1"/>
    <property type="molecule type" value="Genomic_DNA"/>
</dbReference>
<feature type="transmembrane region" description="Helical" evidence="1">
    <location>
        <begin position="109"/>
        <end position="129"/>
    </location>
</feature>
<protein>
    <submittedName>
        <fullName evidence="2">Uncharacterized protein</fullName>
    </submittedName>
</protein>